<keyword evidence="1" id="KW-0732">Signal</keyword>
<accession>A0AAP5I7P9</accession>
<dbReference type="RefSeq" id="WP_208341356.1">
    <property type="nucleotide sequence ID" value="NZ_CAWQFN010000872.1"/>
</dbReference>
<feature type="chain" id="PRO_5042907109" evidence="1">
    <location>
        <begin position="35"/>
        <end position="179"/>
    </location>
</feature>
<evidence type="ECO:0000313" key="4">
    <source>
        <dbReference type="Proteomes" id="UP000667802"/>
    </source>
</evidence>
<protein>
    <submittedName>
        <fullName evidence="3">Alpha/beta hydrolase</fullName>
    </submittedName>
</protein>
<dbReference type="GO" id="GO:0016787">
    <property type="term" value="F:hydrolase activity"/>
    <property type="evidence" value="ECO:0007669"/>
    <property type="project" value="UniProtKB-KW"/>
</dbReference>
<evidence type="ECO:0000313" key="3">
    <source>
        <dbReference type="EMBL" id="MDR9894000.1"/>
    </source>
</evidence>
<proteinExistence type="predicted"/>
<keyword evidence="4" id="KW-1185">Reference proteome</keyword>
<dbReference type="Pfam" id="PF07176">
    <property type="entry name" value="DUF1400"/>
    <property type="match status" value="1"/>
</dbReference>
<evidence type="ECO:0000256" key="1">
    <source>
        <dbReference type="SAM" id="SignalP"/>
    </source>
</evidence>
<keyword evidence="3" id="KW-0378">Hydrolase</keyword>
<dbReference type="EMBL" id="JAALHA020000001">
    <property type="protein sequence ID" value="MDR9894000.1"/>
    <property type="molecule type" value="Genomic_DNA"/>
</dbReference>
<dbReference type="Proteomes" id="UP000667802">
    <property type="component" value="Unassembled WGS sequence"/>
</dbReference>
<comment type="caution">
    <text evidence="3">The sequence shown here is derived from an EMBL/GenBank/DDBJ whole genome shotgun (WGS) entry which is preliminary data.</text>
</comment>
<evidence type="ECO:0000259" key="2">
    <source>
        <dbReference type="Pfam" id="PF07176"/>
    </source>
</evidence>
<feature type="signal peptide" evidence="1">
    <location>
        <begin position="1"/>
        <end position="34"/>
    </location>
</feature>
<feature type="domain" description="DUF1400" evidence="2">
    <location>
        <begin position="34"/>
        <end position="159"/>
    </location>
</feature>
<sequence length="179" mass="19594">MQISQFFHRLKQHKLILSLGLTASVLLTSTSAHAANKVILKCGNFQKEVPIGELNQLVNTGRVSAPINAYLQACNQQPVLARKALTARIKTNSAFLDSLLSGWAGPVLRDHIGEVIHPTGKNLDDKTLQSALAGSVKESGEVTLIGALRNYPQDTVEIDGDKLTAVYNRLSQLRKLYFF</sequence>
<gene>
    <name evidence="3" type="ORF">G7B40_005365</name>
</gene>
<organism evidence="3 4">
    <name type="scientific">Aetokthonos hydrillicola Thurmond2011</name>
    <dbReference type="NCBI Taxonomy" id="2712845"/>
    <lineage>
        <taxon>Bacteria</taxon>
        <taxon>Bacillati</taxon>
        <taxon>Cyanobacteriota</taxon>
        <taxon>Cyanophyceae</taxon>
        <taxon>Nostocales</taxon>
        <taxon>Hapalosiphonaceae</taxon>
        <taxon>Aetokthonos</taxon>
    </lineage>
</organism>
<name>A0AAP5I7P9_9CYAN</name>
<reference evidence="4" key="1">
    <citation type="journal article" date="2021" name="Science">
        <title>Hunting the eagle killer: A cyanobacterial neurotoxin causes vacuolar myelinopathy.</title>
        <authorList>
            <person name="Breinlinger S."/>
            <person name="Phillips T.J."/>
            <person name="Haram B.N."/>
            <person name="Mares J."/>
            <person name="Martinez Yerena J.A."/>
            <person name="Hrouzek P."/>
            <person name="Sobotka R."/>
            <person name="Henderson W.M."/>
            <person name="Schmieder P."/>
            <person name="Williams S.M."/>
            <person name="Lauderdale J.D."/>
            <person name="Wilde H.D."/>
            <person name="Gerrin W."/>
            <person name="Kust A."/>
            <person name="Washington J.W."/>
            <person name="Wagner C."/>
            <person name="Geier B."/>
            <person name="Liebeke M."/>
            <person name="Enke H."/>
            <person name="Niedermeyer T.H.J."/>
            <person name="Wilde S.B."/>
        </authorList>
    </citation>
    <scope>NUCLEOTIDE SEQUENCE [LARGE SCALE GENOMIC DNA]</scope>
    <source>
        <strain evidence="4">Thurmond2011</strain>
    </source>
</reference>
<dbReference type="InterPro" id="IPR010802">
    <property type="entry name" value="DUF1400"/>
</dbReference>
<dbReference type="AlphaFoldDB" id="A0AAP5I7P9"/>